<accession>C6BY44</accession>
<dbReference type="SUPFAM" id="SSF53850">
    <property type="entry name" value="Periplasmic binding protein-like II"/>
    <property type="match status" value="1"/>
</dbReference>
<name>C6BY44_MARSD</name>
<dbReference type="EMBL" id="CP001649">
    <property type="protein sequence ID" value="ACS80574.1"/>
    <property type="molecule type" value="Genomic_DNA"/>
</dbReference>
<dbReference type="Pfam" id="PF00497">
    <property type="entry name" value="SBP_bac_3"/>
    <property type="match status" value="1"/>
</dbReference>
<dbReference type="InterPro" id="IPR001638">
    <property type="entry name" value="Solute-binding_3/MltF_N"/>
</dbReference>
<dbReference type="Proteomes" id="UP000002601">
    <property type="component" value="Chromosome"/>
</dbReference>
<dbReference type="AlphaFoldDB" id="C6BY44"/>
<dbReference type="Gene3D" id="3.40.190.10">
    <property type="entry name" value="Periplasmic binding protein-like II"/>
    <property type="match status" value="2"/>
</dbReference>
<dbReference type="KEGG" id="dsa:Desal_2518"/>
<keyword evidence="3" id="KW-1185">Reference proteome</keyword>
<feature type="domain" description="Solute-binding protein family 3/N-terminal" evidence="1">
    <location>
        <begin position="37"/>
        <end position="267"/>
    </location>
</feature>
<evidence type="ECO:0000259" key="1">
    <source>
        <dbReference type="Pfam" id="PF00497"/>
    </source>
</evidence>
<evidence type="ECO:0000313" key="2">
    <source>
        <dbReference type="EMBL" id="ACS80574.1"/>
    </source>
</evidence>
<reference evidence="2 3" key="1">
    <citation type="submission" date="2009-06" db="EMBL/GenBank/DDBJ databases">
        <title>Complete sequence of Desulfovibrio salexigens DSM 2638.</title>
        <authorList>
            <consortium name="US DOE Joint Genome Institute"/>
            <person name="Lucas S."/>
            <person name="Copeland A."/>
            <person name="Lapidus A."/>
            <person name="Glavina del Rio T."/>
            <person name="Tice H."/>
            <person name="Bruce D."/>
            <person name="Goodwin L."/>
            <person name="Pitluck S."/>
            <person name="Munk A.C."/>
            <person name="Brettin T."/>
            <person name="Detter J.C."/>
            <person name="Han C."/>
            <person name="Tapia R."/>
            <person name="Larimer F."/>
            <person name="Land M."/>
            <person name="Hauser L."/>
            <person name="Kyrpides N."/>
            <person name="Anderson I."/>
            <person name="Wall J.D."/>
            <person name="Arkin A.P."/>
            <person name="Dehal P."/>
            <person name="Chivian D."/>
            <person name="Giles B."/>
            <person name="Hazen T.C."/>
        </authorList>
    </citation>
    <scope>NUCLEOTIDE SEQUENCE [LARGE SCALE GENOMIC DNA]</scope>
    <source>
        <strain evidence="3">ATCC 14822 / DSM 2638 / NCIMB 8403 / VKM B-1763</strain>
    </source>
</reference>
<dbReference type="OrthoDB" id="9150746at2"/>
<dbReference type="eggNOG" id="COG0834">
    <property type="taxonomic scope" value="Bacteria"/>
</dbReference>
<dbReference type="RefSeq" id="WP_015852390.1">
    <property type="nucleotide sequence ID" value="NC_012881.1"/>
</dbReference>
<dbReference type="STRING" id="526222.Desal_2518"/>
<sequence length="290" mass="32951">MLSDKRLSIIISLFLYVFGLAAKVQAKSDVYWPYFNIPPLSISHEDGHFTGIGPELGVLLQSQMPDYGHQTIAASPLKIFQSVREGRNWILSGVLKTPSREENLYYTKLPCRMTWTILAVIRKGDGKYLNSNGQFRAKAALSDSGYRFGYVKGIDYGDLESLVFDHIHSKGRAFSSNDFDKLMELLALERIDFFFAGPLIADFILSDSNLAEQIDIVPCLEIPVKPIYGYYAVPKTEWGRKVIAEIDSVLESVIRSGEHRKILQRWTPKQFNAFFERDYKAGFEDALTKN</sequence>
<proteinExistence type="predicted"/>
<evidence type="ECO:0000313" key="3">
    <source>
        <dbReference type="Proteomes" id="UP000002601"/>
    </source>
</evidence>
<organism evidence="2 3">
    <name type="scientific">Maridesulfovibrio salexigens (strain ATCC 14822 / DSM 2638 / NCIMB 8403 / VKM B-1763)</name>
    <name type="common">Desulfovibrio salexigens</name>
    <dbReference type="NCBI Taxonomy" id="526222"/>
    <lineage>
        <taxon>Bacteria</taxon>
        <taxon>Pseudomonadati</taxon>
        <taxon>Thermodesulfobacteriota</taxon>
        <taxon>Desulfovibrionia</taxon>
        <taxon>Desulfovibrionales</taxon>
        <taxon>Desulfovibrionaceae</taxon>
        <taxon>Maridesulfovibrio</taxon>
    </lineage>
</organism>
<dbReference type="HOGENOM" id="CLU_958845_0_0_7"/>
<gene>
    <name evidence="2" type="ordered locus">Desal_2518</name>
</gene>
<protein>
    <recommendedName>
        <fullName evidence="1">Solute-binding protein family 3/N-terminal domain-containing protein</fullName>
    </recommendedName>
</protein>